<proteinExistence type="predicted"/>
<keyword evidence="1" id="KW-0732">Signal</keyword>
<keyword evidence="3" id="KW-1185">Reference proteome</keyword>
<reference evidence="2 3" key="1">
    <citation type="submission" date="2021-04" db="EMBL/GenBank/DDBJ databases">
        <authorList>
            <person name="De Guttry C."/>
            <person name="Zahm M."/>
            <person name="Klopp C."/>
            <person name="Cabau C."/>
            <person name="Louis A."/>
            <person name="Berthelot C."/>
            <person name="Parey E."/>
            <person name="Roest Crollius H."/>
            <person name="Montfort J."/>
            <person name="Robinson-Rechavi M."/>
            <person name="Bucao C."/>
            <person name="Bouchez O."/>
            <person name="Gislard M."/>
            <person name="Lluch J."/>
            <person name="Milhes M."/>
            <person name="Lampietro C."/>
            <person name="Lopez Roques C."/>
            <person name="Donnadieu C."/>
            <person name="Braasch I."/>
            <person name="Desvignes T."/>
            <person name="Postlethwait J."/>
            <person name="Bobe J."/>
            <person name="Wedekind C."/>
            <person name="Guiguen Y."/>
        </authorList>
    </citation>
    <scope>NUCLEOTIDE SEQUENCE [LARGE SCALE GENOMIC DNA]</scope>
    <source>
        <strain evidence="2">Cs_M1</strain>
        <tissue evidence="2">Blood</tissue>
    </source>
</reference>
<gene>
    <name evidence="2" type="ORF">J4Q44_G00039820</name>
</gene>
<organism evidence="2 3">
    <name type="scientific">Coregonus suidteri</name>
    <dbReference type="NCBI Taxonomy" id="861788"/>
    <lineage>
        <taxon>Eukaryota</taxon>
        <taxon>Metazoa</taxon>
        <taxon>Chordata</taxon>
        <taxon>Craniata</taxon>
        <taxon>Vertebrata</taxon>
        <taxon>Euteleostomi</taxon>
        <taxon>Actinopterygii</taxon>
        <taxon>Neopterygii</taxon>
        <taxon>Teleostei</taxon>
        <taxon>Protacanthopterygii</taxon>
        <taxon>Salmoniformes</taxon>
        <taxon>Salmonidae</taxon>
        <taxon>Coregoninae</taxon>
        <taxon>Coregonus</taxon>
    </lineage>
</organism>
<dbReference type="EMBL" id="JAGTTL010000003">
    <property type="protein sequence ID" value="KAK6324640.1"/>
    <property type="molecule type" value="Genomic_DNA"/>
</dbReference>
<name>A0AAN8MII1_9TELE</name>
<feature type="signal peptide" evidence="1">
    <location>
        <begin position="1"/>
        <end position="22"/>
    </location>
</feature>
<evidence type="ECO:0000313" key="3">
    <source>
        <dbReference type="Proteomes" id="UP001356427"/>
    </source>
</evidence>
<feature type="chain" id="PRO_5042851328" evidence="1">
    <location>
        <begin position="23"/>
        <end position="55"/>
    </location>
</feature>
<evidence type="ECO:0000256" key="1">
    <source>
        <dbReference type="SAM" id="SignalP"/>
    </source>
</evidence>
<comment type="caution">
    <text evidence="2">The sequence shown here is derived from an EMBL/GenBank/DDBJ whole genome shotgun (WGS) entry which is preliminary data.</text>
</comment>
<evidence type="ECO:0000313" key="2">
    <source>
        <dbReference type="EMBL" id="KAK6324640.1"/>
    </source>
</evidence>
<accession>A0AAN8MII1</accession>
<sequence>MVWENLISWSFLWSSWCGSSRTCCVWPGREATGTCLWSAEPCAPSLEMKSTGSTP</sequence>
<dbReference type="Proteomes" id="UP001356427">
    <property type="component" value="Unassembled WGS sequence"/>
</dbReference>
<dbReference type="AlphaFoldDB" id="A0AAN8MII1"/>
<protein>
    <submittedName>
        <fullName evidence="2">Uncharacterized protein</fullName>
    </submittedName>
</protein>